<proteinExistence type="predicted"/>
<comment type="caution">
    <text evidence="2">The sequence shown here is derived from an EMBL/GenBank/DDBJ whole genome shotgun (WGS) entry which is preliminary data.</text>
</comment>
<dbReference type="EMBL" id="JAUJQS010000003">
    <property type="protein sequence ID" value="MDN7564102.1"/>
    <property type="molecule type" value="Genomic_DNA"/>
</dbReference>
<gene>
    <name evidence="2" type="ORF">QZM56_06270</name>
</gene>
<feature type="region of interest" description="Disordered" evidence="1">
    <location>
        <begin position="1"/>
        <end position="24"/>
    </location>
</feature>
<sequence length="120" mass="13118">MPTIHPPSDSPSIGLLPAAKPGRHHHHINPNISFQIQLAIQIERIQFECKFILFQGIVPAGAARLCTEKNAPARSGNCQPSGRHLTFRMTTHRSLHGDVSGAVHLGAEDSKEKILTSNFI</sequence>
<evidence type="ECO:0000256" key="1">
    <source>
        <dbReference type="SAM" id="MobiDB-lite"/>
    </source>
</evidence>
<organism evidence="2 3">
    <name type="scientific">Burkholderia contaminans</name>
    <dbReference type="NCBI Taxonomy" id="488447"/>
    <lineage>
        <taxon>Bacteria</taxon>
        <taxon>Pseudomonadati</taxon>
        <taxon>Pseudomonadota</taxon>
        <taxon>Betaproteobacteria</taxon>
        <taxon>Burkholderiales</taxon>
        <taxon>Burkholderiaceae</taxon>
        <taxon>Burkholderia</taxon>
        <taxon>Burkholderia cepacia complex</taxon>
    </lineage>
</organism>
<protein>
    <submittedName>
        <fullName evidence="2">Uncharacterized protein</fullName>
    </submittedName>
</protein>
<evidence type="ECO:0000313" key="3">
    <source>
        <dbReference type="Proteomes" id="UP001172109"/>
    </source>
</evidence>
<dbReference type="AlphaFoldDB" id="A0AAP4QYD4"/>
<dbReference type="Proteomes" id="UP001172109">
    <property type="component" value="Unassembled WGS sequence"/>
</dbReference>
<accession>A0AAP4QYD4</accession>
<dbReference type="RefSeq" id="WP_137909935.1">
    <property type="nucleotide sequence ID" value="NZ_CADEUY010000008.1"/>
</dbReference>
<name>A0AAP4QYD4_9BURK</name>
<reference evidence="2" key="1">
    <citation type="submission" date="2023-07" db="EMBL/GenBank/DDBJ databases">
        <title>A collection of bacterial strains from the Burkholderia cepacia Research Laboratory and Repository.</title>
        <authorList>
            <person name="Lipuma J."/>
            <person name="Spilker T."/>
            <person name="Caverly L."/>
        </authorList>
    </citation>
    <scope>NUCLEOTIDE SEQUENCE</scope>
    <source>
        <strain evidence="2">AU44979</strain>
    </source>
</reference>
<evidence type="ECO:0000313" key="2">
    <source>
        <dbReference type="EMBL" id="MDN7564102.1"/>
    </source>
</evidence>